<evidence type="ECO:0000313" key="2">
    <source>
        <dbReference type="Proteomes" id="UP000192602"/>
    </source>
</evidence>
<sequence>MKRVLLAVIVAFFIAGCTQETQNKLGRAIVNWTGTNGVLEIYSGGKVIKRIMGIDKISTAYGTDDNRPRPYRYGYGYMDMNLDGVLQKEEKRKKIYFEFSDYATQYLFYEHP</sequence>
<organism evidence="1 2">
    <name type="scientific">Nitratiruptor tergarcus DSM 16512</name>
    <dbReference type="NCBI Taxonomy" id="1069081"/>
    <lineage>
        <taxon>Bacteria</taxon>
        <taxon>Pseudomonadati</taxon>
        <taxon>Campylobacterota</taxon>
        <taxon>Epsilonproteobacteria</taxon>
        <taxon>Nautiliales</taxon>
        <taxon>Nitratiruptoraceae</taxon>
        <taxon>Nitratiruptor</taxon>
    </lineage>
</organism>
<proteinExistence type="predicted"/>
<dbReference type="AlphaFoldDB" id="A0A1W1WUK0"/>
<evidence type="ECO:0000313" key="1">
    <source>
        <dbReference type="EMBL" id="SMC09957.1"/>
    </source>
</evidence>
<dbReference type="EMBL" id="FWWZ01000001">
    <property type="protein sequence ID" value="SMC09957.1"/>
    <property type="molecule type" value="Genomic_DNA"/>
</dbReference>
<dbReference type="OrthoDB" id="14553at2"/>
<reference evidence="2" key="1">
    <citation type="submission" date="2017-04" db="EMBL/GenBank/DDBJ databases">
        <authorList>
            <person name="Varghese N."/>
            <person name="Submissions S."/>
        </authorList>
    </citation>
    <scope>NUCLEOTIDE SEQUENCE [LARGE SCALE GENOMIC DNA]</scope>
    <source>
        <strain evidence="2">DSM 16512</strain>
    </source>
</reference>
<keyword evidence="2" id="KW-1185">Reference proteome</keyword>
<accession>A0A1W1WUK0</accession>
<dbReference type="RefSeq" id="WP_084276299.1">
    <property type="nucleotide sequence ID" value="NZ_AP026671.1"/>
</dbReference>
<gene>
    <name evidence="1" type="ORF">SAMN05660197_1783</name>
</gene>
<name>A0A1W1WUK0_9BACT</name>
<evidence type="ECO:0008006" key="3">
    <source>
        <dbReference type="Google" id="ProtNLM"/>
    </source>
</evidence>
<protein>
    <recommendedName>
        <fullName evidence="3">Lipoprotein</fullName>
    </recommendedName>
</protein>
<dbReference type="STRING" id="1069081.SAMN05660197_1783"/>
<dbReference type="Proteomes" id="UP000192602">
    <property type="component" value="Unassembled WGS sequence"/>
</dbReference>
<dbReference type="PROSITE" id="PS51257">
    <property type="entry name" value="PROKAR_LIPOPROTEIN"/>
    <property type="match status" value="1"/>
</dbReference>